<keyword evidence="2" id="KW-1185">Reference proteome</keyword>
<dbReference type="InterPro" id="IPR010710">
    <property type="entry name" value="DUF1289"/>
</dbReference>
<dbReference type="EMBL" id="JAEDAH010000104">
    <property type="protein sequence ID" value="MCA6065308.1"/>
    <property type="molecule type" value="Genomic_DNA"/>
</dbReference>
<accession>A0ABS7ZU74</accession>
<organism evidence="1 2">
    <name type="scientific">Thalassolituus marinus</name>
    <dbReference type="NCBI Taxonomy" id="671053"/>
    <lineage>
        <taxon>Bacteria</taxon>
        <taxon>Pseudomonadati</taxon>
        <taxon>Pseudomonadota</taxon>
        <taxon>Gammaproteobacteria</taxon>
        <taxon>Oceanospirillales</taxon>
        <taxon>Oceanospirillaceae</taxon>
        <taxon>Thalassolituus</taxon>
    </lineage>
</organism>
<dbReference type="PANTHER" id="PTHR35175">
    <property type="entry name" value="DUF1289 DOMAIN-CONTAINING PROTEIN"/>
    <property type="match status" value="1"/>
</dbReference>
<protein>
    <submittedName>
        <fullName evidence="1">DUF1289 domain-containing protein</fullName>
    </submittedName>
</protein>
<comment type="caution">
    <text evidence="1">The sequence shown here is derived from an EMBL/GenBank/DDBJ whole genome shotgun (WGS) entry which is preliminary data.</text>
</comment>
<evidence type="ECO:0000313" key="1">
    <source>
        <dbReference type="EMBL" id="MCA6065308.1"/>
    </source>
</evidence>
<dbReference type="RefSeq" id="WP_225677122.1">
    <property type="nucleotide sequence ID" value="NZ_JAEDAH010000104.1"/>
</dbReference>
<sequence length="64" mass="7194">MTTPVRSPCVSICALDDNDVCVGCYRTGQEISSWGRFSDDERREVLKKVAEREQAASNFIRLPS</sequence>
<dbReference type="PANTHER" id="PTHR35175:SF2">
    <property type="entry name" value="DUF1289 DOMAIN-CONTAINING PROTEIN"/>
    <property type="match status" value="1"/>
</dbReference>
<evidence type="ECO:0000313" key="2">
    <source>
        <dbReference type="Proteomes" id="UP000714380"/>
    </source>
</evidence>
<dbReference type="Proteomes" id="UP000714380">
    <property type="component" value="Unassembled WGS sequence"/>
</dbReference>
<dbReference type="Pfam" id="PF06945">
    <property type="entry name" value="DUF1289"/>
    <property type="match status" value="1"/>
</dbReference>
<gene>
    <name evidence="1" type="ORF">I9W95_17060</name>
</gene>
<name>A0ABS7ZU74_9GAMM</name>
<proteinExistence type="predicted"/>
<reference evidence="1 2" key="1">
    <citation type="submission" date="2020-12" db="EMBL/GenBank/DDBJ databases">
        <title>Novel Thalassolituus-related marine hydrocarbonoclastic bacteria mediated algae-derived hydrocarbons mineralization in twilight zone of the northern South China Sea.</title>
        <authorList>
            <person name="Dong C."/>
        </authorList>
    </citation>
    <scope>NUCLEOTIDE SEQUENCE [LARGE SCALE GENOMIC DNA]</scope>
    <source>
        <strain evidence="1 2">IMCC1826</strain>
    </source>
</reference>